<evidence type="ECO:0000256" key="1">
    <source>
        <dbReference type="ARBA" id="ARBA00023015"/>
    </source>
</evidence>
<dbReference type="OrthoDB" id="7846328at2"/>
<keyword evidence="3" id="KW-0804">Transcription</keyword>
<dbReference type="InterPro" id="IPR011711">
    <property type="entry name" value="GntR_C"/>
</dbReference>
<evidence type="ECO:0000256" key="3">
    <source>
        <dbReference type="ARBA" id="ARBA00023163"/>
    </source>
</evidence>
<dbReference type="SUPFAM" id="SSF46785">
    <property type="entry name" value="Winged helix' DNA-binding domain"/>
    <property type="match status" value="1"/>
</dbReference>
<dbReference type="CDD" id="cd07377">
    <property type="entry name" value="WHTH_GntR"/>
    <property type="match status" value="1"/>
</dbReference>
<dbReference type="Gene3D" id="1.10.10.10">
    <property type="entry name" value="Winged helix-like DNA-binding domain superfamily/Winged helix DNA-binding domain"/>
    <property type="match status" value="1"/>
</dbReference>
<dbReference type="InterPro" id="IPR000524">
    <property type="entry name" value="Tscrpt_reg_HTH_GntR"/>
</dbReference>
<evidence type="ECO:0000256" key="2">
    <source>
        <dbReference type="ARBA" id="ARBA00023125"/>
    </source>
</evidence>
<dbReference type="PANTHER" id="PTHR43537:SF24">
    <property type="entry name" value="GLUCONATE OPERON TRANSCRIPTIONAL REPRESSOR"/>
    <property type="match status" value="1"/>
</dbReference>
<evidence type="ECO:0000313" key="4">
    <source>
        <dbReference type="EMBL" id="KFI28409.1"/>
    </source>
</evidence>
<dbReference type="GO" id="GO:0003700">
    <property type="term" value="F:DNA-binding transcription factor activity"/>
    <property type="evidence" value="ECO:0007669"/>
    <property type="project" value="InterPro"/>
</dbReference>
<evidence type="ECO:0000313" key="5">
    <source>
        <dbReference type="Proteomes" id="UP000028826"/>
    </source>
</evidence>
<organism evidence="4 5">
    <name type="scientific">Haematobacter massiliensis</name>
    <dbReference type="NCBI Taxonomy" id="195105"/>
    <lineage>
        <taxon>Bacteria</taxon>
        <taxon>Pseudomonadati</taxon>
        <taxon>Pseudomonadota</taxon>
        <taxon>Alphaproteobacteria</taxon>
        <taxon>Rhodobacterales</taxon>
        <taxon>Paracoccaceae</taxon>
        <taxon>Haematobacter</taxon>
    </lineage>
</organism>
<dbReference type="PRINTS" id="PR00035">
    <property type="entry name" value="HTHGNTR"/>
</dbReference>
<sequence>MDSAQAKQAKPRTSASDRIVRDITVGLYEGRFVPGQRLVEPDLMEQYAVSRPTVREAVQRLAAQGIVDVSHGKSARIRQLSVQEGLNILQIIEVIVGLAARLAAQNIDHPGAQEDLALALSALMETIASEDRAAFMRARNRFHRTMARIGGNPDLERILTGMQVHVLRNRLVMPPAERAASYRRIGEAIAAGDPEAAETAARQHVQRMMSALSAEVPRQAQS</sequence>
<dbReference type="Pfam" id="PF00392">
    <property type="entry name" value="GntR"/>
    <property type="match status" value="1"/>
</dbReference>
<dbReference type="InterPro" id="IPR008920">
    <property type="entry name" value="TF_FadR/GntR_C"/>
</dbReference>
<dbReference type="EMBL" id="JGYG01000008">
    <property type="protein sequence ID" value="KFI28409.1"/>
    <property type="molecule type" value="Genomic_DNA"/>
</dbReference>
<dbReference type="GO" id="GO:0003677">
    <property type="term" value="F:DNA binding"/>
    <property type="evidence" value="ECO:0007669"/>
    <property type="project" value="UniProtKB-KW"/>
</dbReference>
<dbReference type="STRING" id="195105.CN97_19290"/>
<keyword evidence="5" id="KW-1185">Reference proteome</keyword>
<dbReference type="Gene3D" id="1.20.120.530">
    <property type="entry name" value="GntR ligand-binding domain-like"/>
    <property type="match status" value="1"/>
</dbReference>
<keyword evidence="1" id="KW-0805">Transcription regulation</keyword>
<dbReference type="SMART" id="SM00345">
    <property type="entry name" value="HTH_GNTR"/>
    <property type="match status" value="1"/>
</dbReference>
<dbReference type="SUPFAM" id="SSF48008">
    <property type="entry name" value="GntR ligand-binding domain-like"/>
    <property type="match status" value="1"/>
</dbReference>
<keyword evidence="2" id="KW-0238">DNA-binding</keyword>
<accession>A0A086Y2A9</accession>
<dbReference type="Pfam" id="PF07729">
    <property type="entry name" value="FCD"/>
    <property type="match status" value="1"/>
</dbReference>
<dbReference type="RefSeq" id="WP_051911230.1">
    <property type="nucleotide sequence ID" value="NZ_CAMIFG010000060.1"/>
</dbReference>
<gene>
    <name evidence="4" type="ORF">CN97_19290</name>
</gene>
<reference evidence="4 5" key="1">
    <citation type="submission" date="2014-03" db="EMBL/GenBank/DDBJ databases">
        <title>Genome of Haematobacter massiliensis CCUG 47968.</title>
        <authorList>
            <person name="Wang D."/>
            <person name="Wang G."/>
        </authorList>
    </citation>
    <scope>NUCLEOTIDE SEQUENCE [LARGE SCALE GENOMIC DNA]</scope>
    <source>
        <strain evidence="4 5">CCUG 47968</strain>
    </source>
</reference>
<dbReference type="PROSITE" id="PS50949">
    <property type="entry name" value="HTH_GNTR"/>
    <property type="match status" value="1"/>
</dbReference>
<dbReference type="InterPro" id="IPR036390">
    <property type="entry name" value="WH_DNA-bd_sf"/>
</dbReference>
<protein>
    <submittedName>
        <fullName evidence="4">GntR family transcriptional regulator</fullName>
    </submittedName>
</protein>
<dbReference type="Proteomes" id="UP000028826">
    <property type="component" value="Unassembled WGS sequence"/>
</dbReference>
<dbReference type="SMART" id="SM00895">
    <property type="entry name" value="FCD"/>
    <property type="match status" value="1"/>
</dbReference>
<proteinExistence type="predicted"/>
<comment type="caution">
    <text evidence="4">The sequence shown here is derived from an EMBL/GenBank/DDBJ whole genome shotgun (WGS) entry which is preliminary data.</text>
</comment>
<dbReference type="InterPro" id="IPR036388">
    <property type="entry name" value="WH-like_DNA-bd_sf"/>
</dbReference>
<dbReference type="AlphaFoldDB" id="A0A086Y2A9"/>
<name>A0A086Y2A9_9RHOB</name>
<dbReference type="eggNOG" id="COG1802">
    <property type="taxonomic scope" value="Bacteria"/>
</dbReference>
<dbReference type="PANTHER" id="PTHR43537">
    <property type="entry name" value="TRANSCRIPTIONAL REGULATOR, GNTR FAMILY"/>
    <property type="match status" value="1"/>
</dbReference>